<protein>
    <submittedName>
        <fullName evidence="1">Uncharacterized protein</fullName>
    </submittedName>
</protein>
<reference evidence="1 2" key="1">
    <citation type="journal article" date="2014" name="Nat. Genet.">
        <title>Genome sequence of the hot pepper provides insights into the evolution of pungency in Capsicum species.</title>
        <authorList>
            <person name="Kim S."/>
            <person name="Park M."/>
            <person name="Yeom S.I."/>
            <person name="Kim Y.M."/>
            <person name="Lee J.M."/>
            <person name="Lee H.A."/>
            <person name="Seo E."/>
            <person name="Choi J."/>
            <person name="Cheong K."/>
            <person name="Kim K.T."/>
            <person name="Jung K."/>
            <person name="Lee G.W."/>
            <person name="Oh S.K."/>
            <person name="Bae C."/>
            <person name="Kim S.B."/>
            <person name="Lee H.Y."/>
            <person name="Kim S.Y."/>
            <person name="Kim M.S."/>
            <person name="Kang B.C."/>
            <person name="Jo Y.D."/>
            <person name="Yang H.B."/>
            <person name="Jeong H.J."/>
            <person name="Kang W.H."/>
            <person name="Kwon J.K."/>
            <person name="Shin C."/>
            <person name="Lim J.Y."/>
            <person name="Park J.H."/>
            <person name="Huh J.H."/>
            <person name="Kim J.S."/>
            <person name="Kim B.D."/>
            <person name="Cohen O."/>
            <person name="Paran I."/>
            <person name="Suh M.C."/>
            <person name="Lee S.B."/>
            <person name="Kim Y.K."/>
            <person name="Shin Y."/>
            <person name="Noh S.J."/>
            <person name="Park J."/>
            <person name="Seo Y.S."/>
            <person name="Kwon S.Y."/>
            <person name="Kim H.A."/>
            <person name="Park J.M."/>
            <person name="Kim H.J."/>
            <person name="Choi S.B."/>
            <person name="Bosland P.W."/>
            <person name="Reeves G."/>
            <person name="Jo S.H."/>
            <person name="Lee B.W."/>
            <person name="Cho H.T."/>
            <person name="Choi H.S."/>
            <person name="Lee M.S."/>
            <person name="Yu Y."/>
            <person name="Do Choi Y."/>
            <person name="Park B.S."/>
            <person name="van Deynze A."/>
            <person name="Ashrafi H."/>
            <person name="Hill T."/>
            <person name="Kim W.T."/>
            <person name="Pai H.S."/>
            <person name="Ahn H.K."/>
            <person name="Yeam I."/>
            <person name="Giovannoni J.J."/>
            <person name="Rose J.K."/>
            <person name="Sorensen I."/>
            <person name="Lee S.J."/>
            <person name="Kim R.W."/>
            <person name="Choi I.Y."/>
            <person name="Choi B.S."/>
            <person name="Lim J.S."/>
            <person name="Lee Y.H."/>
            <person name="Choi D."/>
        </authorList>
    </citation>
    <scope>NUCLEOTIDE SEQUENCE [LARGE SCALE GENOMIC DNA]</scope>
    <source>
        <strain evidence="2">cv. CM334</strain>
    </source>
</reference>
<proteinExistence type="predicted"/>
<gene>
    <name evidence="1" type="ORF">T459_10012</name>
</gene>
<evidence type="ECO:0000313" key="2">
    <source>
        <dbReference type="Proteomes" id="UP000222542"/>
    </source>
</evidence>
<evidence type="ECO:0000313" key="1">
    <source>
        <dbReference type="EMBL" id="PHT87906.1"/>
    </source>
</evidence>
<dbReference type="EMBL" id="AYRZ02000003">
    <property type="protein sequence ID" value="PHT87906.1"/>
    <property type="molecule type" value="Genomic_DNA"/>
</dbReference>
<reference evidence="1 2" key="2">
    <citation type="journal article" date="2017" name="Genome Biol.">
        <title>New reference genome sequences of hot pepper reveal the massive evolution of plant disease-resistance genes by retroduplication.</title>
        <authorList>
            <person name="Kim S."/>
            <person name="Park J."/>
            <person name="Yeom S.I."/>
            <person name="Kim Y.M."/>
            <person name="Seo E."/>
            <person name="Kim K.T."/>
            <person name="Kim M.S."/>
            <person name="Lee J.M."/>
            <person name="Cheong K."/>
            <person name="Shin H.S."/>
            <person name="Kim S.B."/>
            <person name="Han K."/>
            <person name="Lee J."/>
            <person name="Park M."/>
            <person name="Lee H.A."/>
            <person name="Lee H.Y."/>
            <person name="Lee Y."/>
            <person name="Oh S."/>
            <person name="Lee J.H."/>
            <person name="Choi E."/>
            <person name="Choi E."/>
            <person name="Lee S.E."/>
            <person name="Jeon J."/>
            <person name="Kim H."/>
            <person name="Choi G."/>
            <person name="Song H."/>
            <person name="Lee J."/>
            <person name="Lee S.C."/>
            <person name="Kwon J.K."/>
            <person name="Lee H.Y."/>
            <person name="Koo N."/>
            <person name="Hong Y."/>
            <person name="Kim R.W."/>
            <person name="Kang W.H."/>
            <person name="Huh J.H."/>
            <person name="Kang B.C."/>
            <person name="Yang T.J."/>
            <person name="Lee Y.H."/>
            <person name="Bennetzen J.L."/>
            <person name="Choi D."/>
        </authorList>
    </citation>
    <scope>NUCLEOTIDE SEQUENCE [LARGE SCALE GENOMIC DNA]</scope>
    <source>
        <strain evidence="2">cv. CM334</strain>
    </source>
</reference>
<dbReference type="Proteomes" id="UP000222542">
    <property type="component" value="Unassembled WGS sequence"/>
</dbReference>
<comment type="caution">
    <text evidence="1">The sequence shown here is derived from an EMBL/GenBank/DDBJ whole genome shotgun (WGS) entry which is preliminary data.</text>
</comment>
<dbReference type="AlphaFoldDB" id="A0A2G3A127"/>
<name>A0A2G3A127_CAPAN</name>
<sequence length="125" mass="13558">MRSEREVLVLGPACLALCQVVLEILSLMVQTAPTTVMIRRTATSGVQNFYPPMGQTVSSEVMIRRTAMSRVIQTVYIQPQACEQWRLLRIISMLAEGAMDISSRLAAEDNTNAIGGSSGQGNVNG</sequence>
<organism evidence="1 2">
    <name type="scientific">Capsicum annuum</name>
    <name type="common">Capsicum pepper</name>
    <dbReference type="NCBI Taxonomy" id="4072"/>
    <lineage>
        <taxon>Eukaryota</taxon>
        <taxon>Viridiplantae</taxon>
        <taxon>Streptophyta</taxon>
        <taxon>Embryophyta</taxon>
        <taxon>Tracheophyta</taxon>
        <taxon>Spermatophyta</taxon>
        <taxon>Magnoliopsida</taxon>
        <taxon>eudicotyledons</taxon>
        <taxon>Gunneridae</taxon>
        <taxon>Pentapetalae</taxon>
        <taxon>asterids</taxon>
        <taxon>lamiids</taxon>
        <taxon>Solanales</taxon>
        <taxon>Solanaceae</taxon>
        <taxon>Solanoideae</taxon>
        <taxon>Capsiceae</taxon>
        <taxon>Capsicum</taxon>
    </lineage>
</organism>
<keyword evidence="2" id="KW-1185">Reference proteome</keyword>
<accession>A0A2G3A127</accession>
<dbReference type="Gramene" id="PHT87906">
    <property type="protein sequence ID" value="PHT87906"/>
    <property type="gene ID" value="T459_10012"/>
</dbReference>